<sequence length="856" mass="95748">MQQQTIAIYGFPLGLQLLAYRNISGLLDKIPGSSDERTFLEWHSIGIPKNNLTLNEVHILERVLDLVVTPLLFVDHNEDGWGEWDDEDPVVEHKKHIVNRKRKHTATPSSKGSQSKSNVGTSRRGRKRKFELVDDDEAGDIKLWVNSRLDAIRHEFAESVQKLRGQNRNLLKKIKALRSLKMPRFQFHKFSRSRQSTCPPSRKVRIAAKHPNISESPGKAAVGSQNIPTPPSSPLTSMHEEANAFSGEPSLLVDDYTWRLITSKKMNSTVNEVVEADNPGNTNMDSVTSSQNNLNESPSKYLSADSTEAQQSDQPIYDTESKLRDEPLPSPQLPPVFDTAKKPSSIDGSEELNIGDLSLADNVDTLVQSVCKSISPTIAAAAEDSLPSQEEPLAVVDSKIAAATEQEKDDDIENDDDEDSAVETGDVVDVSDSSPARERKPTSLSDKEAKLVALVSNIPQNSPTKQHDLLPRLDKTLFKVFMDTLRKAPHTEHLTRGDTVITNKFLVQLAQPTNWVDTMHMEVLGSFLNERHRLALSQKRAVIIKPWLGNYLQGKYPSFLAAKQKLRVQWNQQFKRAIPGSPSEWFEEIDLIFMPMIWKNQHWVHGLAPFRWTRMKEIYVNERSGDCGPVSMKLIEIYANGGGPEKMALITDEIVDDFRDIVRRIGISGFRHLGPFIAAGPEWSAIVFSDEVLQEVGLEEFVSVPSLCIEGSPYRPFLLRCLHSNNNTAKYIEGLRLAALVGPSVQSLDMLGEAAIHNIHSYFAFGIFYVLCGNPSAGSLILQKYLEKFQTFEEAINCADQVMTQISDMGSTGKHLYRGYRGLHVIPACGLVHYGGLDVCPSCFVLFYVFQIHDLC</sequence>
<feature type="compositionally biased region" description="Polar residues" evidence="4">
    <location>
        <begin position="279"/>
        <end position="314"/>
    </location>
</feature>
<dbReference type="Pfam" id="PF02902">
    <property type="entry name" value="Peptidase_C48"/>
    <property type="match status" value="2"/>
</dbReference>
<feature type="compositionally biased region" description="Polar residues" evidence="4">
    <location>
        <begin position="106"/>
        <end position="121"/>
    </location>
</feature>
<accession>A0A8S2ANQ2</accession>
<comment type="similarity">
    <text evidence="1">Belongs to the peptidase C48 family.</text>
</comment>
<keyword evidence="2" id="KW-0645">Protease</keyword>
<feature type="domain" description="Ubiquitin-like protease family profile" evidence="5">
    <location>
        <begin position="499"/>
        <end position="638"/>
    </location>
</feature>
<name>A0A8S2ANQ2_ARAAE</name>
<evidence type="ECO:0000256" key="4">
    <source>
        <dbReference type="SAM" id="MobiDB-lite"/>
    </source>
</evidence>
<dbReference type="Proteomes" id="UP000682877">
    <property type="component" value="Chromosome 6"/>
</dbReference>
<dbReference type="SUPFAM" id="SSF54001">
    <property type="entry name" value="Cysteine proteinases"/>
    <property type="match status" value="1"/>
</dbReference>
<dbReference type="PANTHER" id="PTHR48449">
    <property type="entry name" value="DUF1985 DOMAIN-CONTAINING PROTEIN"/>
    <property type="match status" value="1"/>
</dbReference>
<feature type="region of interest" description="Disordered" evidence="4">
    <location>
        <begin position="275"/>
        <end position="348"/>
    </location>
</feature>
<feature type="compositionally biased region" description="Basic and acidic residues" evidence="4">
    <location>
        <begin position="435"/>
        <end position="445"/>
    </location>
</feature>
<evidence type="ECO:0000259" key="5">
    <source>
        <dbReference type="PROSITE" id="PS50600"/>
    </source>
</evidence>
<dbReference type="GO" id="GO:0008234">
    <property type="term" value="F:cysteine-type peptidase activity"/>
    <property type="evidence" value="ECO:0007669"/>
    <property type="project" value="InterPro"/>
</dbReference>
<dbReference type="PANTHER" id="PTHR48449:SF1">
    <property type="entry name" value="DUF1985 DOMAIN-CONTAINING PROTEIN"/>
    <property type="match status" value="1"/>
</dbReference>
<evidence type="ECO:0000256" key="1">
    <source>
        <dbReference type="ARBA" id="ARBA00005234"/>
    </source>
</evidence>
<dbReference type="PROSITE" id="PS50600">
    <property type="entry name" value="ULP_PROTEASE"/>
    <property type="match status" value="1"/>
</dbReference>
<evidence type="ECO:0000256" key="3">
    <source>
        <dbReference type="ARBA" id="ARBA00022801"/>
    </source>
</evidence>
<dbReference type="InterPro" id="IPR003653">
    <property type="entry name" value="Peptidase_C48_C"/>
</dbReference>
<feature type="compositionally biased region" description="Acidic residues" evidence="4">
    <location>
        <begin position="407"/>
        <end position="421"/>
    </location>
</feature>
<dbReference type="InterPro" id="IPR038765">
    <property type="entry name" value="Papain-like_cys_pep_sf"/>
</dbReference>
<keyword evidence="7" id="KW-1185">Reference proteome</keyword>
<gene>
    <name evidence="6" type="ORF">AARE701A_LOCUS16426</name>
</gene>
<proteinExistence type="inferred from homology"/>
<protein>
    <recommendedName>
        <fullName evidence="5">Ubiquitin-like protease family profile domain-containing protein</fullName>
    </recommendedName>
</protein>
<evidence type="ECO:0000313" key="6">
    <source>
        <dbReference type="EMBL" id="CAE6127064.1"/>
    </source>
</evidence>
<dbReference type="AlphaFoldDB" id="A0A8S2ANQ2"/>
<dbReference type="Gene3D" id="3.40.395.10">
    <property type="entry name" value="Adenoviral Proteinase, Chain A"/>
    <property type="match status" value="1"/>
</dbReference>
<dbReference type="GO" id="GO:0006508">
    <property type="term" value="P:proteolysis"/>
    <property type="evidence" value="ECO:0007669"/>
    <property type="project" value="UniProtKB-KW"/>
</dbReference>
<feature type="region of interest" description="Disordered" evidence="4">
    <location>
        <begin position="403"/>
        <end position="445"/>
    </location>
</feature>
<keyword evidence="3" id="KW-0378">Hydrolase</keyword>
<dbReference type="EMBL" id="LR999456">
    <property type="protein sequence ID" value="CAE6127064.1"/>
    <property type="molecule type" value="Genomic_DNA"/>
</dbReference>
<feature type="region of interest" description="Disordered" evidence="4">
    <location>
        <begin position="97"/>
        <end position="131"/>
    </location>
</feature>
<evidence type="ECO:0000256" key="2">
    <source>
        <dbReference type="ARBA" id="ARBA00022670"/>
    </source>
</evidence>
<organism evidence="6 7">
    <name type="scientific">Arabidopsis arenosa</name>
    <name type="common">Sand rock-cress</name>
    <name type="synonym">Cardaminopsis arenosa</name>
    <dbReference type="NCBI Taxonomy" id="38785"/>
    <lineage>
        <taxon>Eukaryota</taxon>
        <taxon>Viridiplantae</taxon>
        <taxon>Streptophyta</taxon>
        <taxon>Embryophyta</taxon>
        <taxon>Tracheophyta</taxon>
        <taxon>Spermatophyta</taxon>
        <taxon>Magnoliopsida</taxon>
        <taxon>eudicotyledons</taxon>
        <taxon>Gunneridae</taxon>
        <taxon>Pentapetalae</taxon>
        <taxon>rosids</taxon>
        <taxon>malvids</taxon>
        <taxon>Brassicales</taxon>
        <taxon>Brassicaceae</taxon>
        <taxon>Camelineae</taxon>
        <taxon>Arabidopsis</taxon>
    </lineage>
</organism>
<evidence type="ECO:0000313" key="7">
    <source>
        <dbReference type="Proteomes" id="UP000682877"/>
    </source>
</evidence>
<feature type="region of interest" description="Disordered" evidence="4">
    <location>
        <begin position="213"/>
        <end position="238"/>
    </location>
</feature>
<reference evidence="6" key="1">
    <citation type="submission" date="2021-01" db="EMBL/GenBank/DDBJ databases">
        <authorList>
            <person name="Bezrukov I."/>
        </authorList>
    </citation>
    <scope>NUCLEOTIDE SEQUENCE</scope>
</reference>